<evidence type="ECO:0000259" key="10">
    <source>
        <dbReference type="PROSITE" id="PS51105"/>
    </source>
</evidence>
<evidence type="ECO:0000256" key="6">
    <source>
        <dbReference type="ARBA" id="ARBA00022989"/>
    </source>
</evidence>
<dbReference type="InterPro" id="IPR004796">
    <property type="entry name" value="PTS_IIC_cello"/>
</dbReference>
<keyword evidence="3 8" id="KW-1003">Cell membrane</keyword>
<feature type="transmembrane region" description="Helical" evidence="9">
    <location>
        <begin position="290"/>
        <end position="309"/>
    </location>
</feature>
<dbReference type="GO" id="GO:0005886">
    <property type="term" value="C:plasma membrane"/>
    <property type="evidence" value="ECO:0007669"/>
    <property type="project" value="UniProtKB-SubCell"/>
</dbReference>
<proteinExistence type="predicted"/>
<dbReference type="InterPro" id="IPR003352">
    <property type="entry name" value="PTS_EIIC"/>
</dbReference>
<dbReference type="NCBIfam" id="TIGR00410">
    <property type="entry name" value="lacE"/>
    <property type="match status" value="1"/>
</dbReference>
<dbReference type="GO" id="GO:0009401">
    <property type="term" value="P:phosphoenolpyruvate-dependent sugar phosphotransferase system"/>
    <property type="evidence" value="ECO:0007669"/>
    <property type="project" value="InterPro"/>
</dbReference>
<sequence length="437" mass="47118">MNSNTLLEKLDKILSPIGAKVGNQIHLKSISNGMMMTLPLIVVGSIFLILANPPVNPDLVNPETANIFMKFMLSWKEFAVDNYQTLTTPYNMTMGIVGMMSAFAIAYCLASEYKMKASISGLISTAMFLMICAPSVDGAIATNFLGADGLFIAIIIGLSSVEVTRFVESNGWQFKFPDTVPPAVTAFVNSLLPLLLNIIVLYGINILIISNIGISIPEAIMKVLTPALSVVDNIWGYLAIITLGNVLWLLGVNGTSIIFPIVFALGIQNTGINADLVAKGQDPSVIMNLQMFRFAILGGAGNTLGLTLLMMKSKSAHLKSLGRLGIVPGVCGINEPIIFGGPIVFNPILAIPFIVTPIITVGLGYLAQVMGLITPGYLVDPSFTPFFAQAYFSSMDWRNVLFVFGLVILSIVIYYPFFKIYEKNMLAQEGVSSDFAA</sequence>
<evidence type="ECO:0000256" key="8">
    <source>
        <dbReference type="PIRNR" id="PIRNR006351"/>
    </source>
</evidence>
<protein>
    <recommendedName>
        <fullName evidence="8">Permease IIC component</fullName>
    </recommendedName>
</protein>
<evidence type="ECO:0000256" key="2">
    <source>
        <dbReference type="ARBA" id="ARBA00022448"/>
    </source>
</evidence>
<reference evidence="11" key="1">
    <citation type="journal article" date="2021" name="PeerJ">
        <title>Extensive microbial diversity within the chicken gut microbiome revealed by metagenomics and culture.</title>
        <authorList>
            <person name="Gilroy R."/>
            <person name="Ravi A."/>
            <person name="Getino M."/>
            <person name="Pursley I."/>
            <person name="Horton D.L."/>
            <person name="Alikhan N.F."/>
            <person name="Baker D."/>
            <person name="Gharbi K."/>
            <person name="Hall N."/>
            <person name="Watson M."/>
            <person name="Adriaenssens E.M."/>
            <person name="Foster-Nyarko E."/>
            <person name="Jarju S."/>
            <person name="Secka A."/>
            <person name="Antonio M."/>
            <person name="Oren A."/>
            <person name="Chaudhuri R.R."/>
            <person name="La Ragione R."/>
            <person name="Hildebrand F."/>
            <person name="Pallen M.J."/>
        </authorList>
    </citation>
    <scope>NUCLEOTIDE SEQUENCE</scope>
    <source>
        <strain evidence="11">1277</strain>
    </source>
</reference>
<evidence type="ECO:0000313" key="11">
    <source>
        <dbReference type="EMBL" id="HJG95503.1"/>
    </source>
</evidence>
<feature type="transmembrane region" description="Helical" evidence="9">
    <location>
        <begin position="194"/>
        <end position="214"/>
    </location>
</feature>
<dbReference type="PROSITE" id="PS51105">
    <property type="entry name" value="PTS_EIIC_TYPE_3"/>
    <property type="match status" value="1"/>
</dbReference>
<dbReference type="EMBL" id="DYUB01000008">
    <property type="protein sequence ID" value="HJG95503.1"/>
    <property type="molecule type" value="Genomic_DNA"/>
</dbReference>
<dbReference type="AlphaFoldDB" id="A0A921MYN6"/>
<feature type="domain" description="PTS EIIC type-3" evidence="10">
    <location>
        <begin position="10"/>
        <end position="417"/>
    </location>
</feature>
<feature type="transmembrane region" description="Helical" evidence="9">
    <location>
        <begin position="122"/>
        <end position="144"/>
    </location>
</feature>
<dbReference type="PANTHER" id="PTHR33989:SF4">
    <property type="entry name" value="PTS SYSTEM N,N'-DIACETYLCHITOBIOSE-SPECIFIC EIIC COMPONENT"/>
    <property type="match status" value="1"/>
</dbReference>
<accession>A0A921MYN6</accession>
<evidence type="ECO:0000256" key="1">
    <source>
        <dbReference type="ARBA" id="ARBA00004651"/>
    </source>
</evidence>
<dbReference type="Pfam" id="PF02378">
    <property type="entry name" value="PTS_EIIC"/>
    <property type="match status" value="1"/>
</dbReference>
<evidence type="ECO:0000256" key="7">
    <source>
        <dbReference type="ARBA" id="ARBA00023136"/>
    </source>
</evidence>
<comment type="subcellular location">
    <subcellularLocation>
        <location evidence="1">Cell membrane</location>
        <topology evidence="1">Multi-pass membrane protein</topology>
    </subcellularLocation>
</comment>
<keyword evidence="7 8" id="KW-0472">Membrane</keyword>
<feature type="transmembrane region" description="Helical" evidence="9">
    <location>
        <begin position="257"/>
        <end position="278"/>
    </location>
</feature>
<comment type="caution">
    <text evidence="11">The sequence shown here is derived from an EMBL/GenBank/DDBJ whole genome shotgun (WGS) entry which is preliminary data.</text>
</comment>
<name>A0A921MYN6_9FIRM</name>
<dbReference type="Proteomes" id="UP000776700">
    <property type="component" value="Unassembled WGS sequence"/>
</dbReference>
<dbReference type="InterPro" id="IPR051088">
    <property type="entry name" value="PTS_Sugar-EIIC/EIIB"/>
</dbReference>
<reference evidence="11" key="2">
    <citation type="submission" date="2021-09" db="EMBL/GenBank/DDBJ databases">
        <authorList>
            <person name="Gilroy R."/>
        </authorList>
    </citation>
    <scope>NUCLEOTIDE SEQUENCE</scope>
    <source>
        <strain evidence="11">1277</strain>
    </source>
</reference>
<organism evidence="11 12">
    <name type="scientific">Romboutsia timonensis</name>
    <dbReference type="NCBI Taxonomy" id="1776391"/>
    <lineage>
        <taxon>Bacteria</taxon>
        <taxon>Bacillati</taxon>
        <taxon>Bacillota</taxon>
        <taxon>Clostridia</taxon>
        <taxon>Peptostreptococcales</taxon>
        <taxon>Peptostreptococcaceae</taxon>
        <taxon>Romboutsia</taxon>
    </lineage>
</organism>
<feature type="transmembrane region" description="Helical" evidence="9">
    <location>
        <begin position="150"/>
        <end position="167"/>
    </location>
</feature>
<feature type="transmembrane region" description="Helical" evidence="9">
    <location>
        <begin position="321"/>
        <end position="345"/>
    </location>
</feature>
<dbReference type="GO" id="GO:0008982">
    <property type="term" value="F:protein-N(PI)-phosphohistidine-sugar phosphotransferase activity"/>
    <property type="evidence" value="ECO:0007669"/>
    <property type="project" value="UniProtKB-UniRule"/>
</dbReference>
<feature type="transmembrane region" description="Helical" evidence="9">
    <location>
        <begin position="90"/>
        <end position="110"/>
    </location>
</feature>
<gene>
    <name evidence="11" type="ORF">K8V90_00155</name>
</gene>
<comment type="function">
    <text evidence="8">The phosphoenolpyruvate-dependent sugar phosphotransferase system (PTS), a major carbohydrate active -transport system, catalyzes the phosphorylation of incoming sugar substrates concomitant with their translocation across the cell membrane.</text>
</comment>
<feature type="transmembrane region" description="Helical" evidence="9">
    <location>
        <begin position="33"/>
        <end position="51"/>
    </location>
</feature>
<keyword evidence="2 8" id="KW-0813">Transport</keyword>
<dbReference type="InterPro" id="IPR004501">
    <property type="entry name" value="PTS_EIIC_3"/>
</dbReference>
<evidence type="ECO:0000256" key="5">
    <source>
        <dbReference type="ARBA" id="ARBA00022692"/>
    </source>
</evidence>
<evidence type="ECO:0000256" key="4">
    <source>
        <dbReference type="ARBA" id="ARBA00022597"/>
    </source>
</evidence>
<feature type="transmembrane region" description="Helical" evidence="9">
    <location>
        <begin position="400"/>
        <end position="418"/>
    </location>
</feature>
<keyword evidence="6 9" id="KW-1133">Transmembrane helix</keyword>
<dbReference type="PIRSF" id="PIRSF006351">
    <property type="entry name" value="PTS_EIIC-Cellobiose"/>
    <property type="match status" value="1"/>
</dbReference>
<evidence type="ECO:0000256" key="9">
    <source>
        <dbReference type="SAM" id="Phobius"/>
    </source>
</evidence>
<keyword evidence="5 9" id="KW-0812">Transmembrane</keyword>
<dbReference type="PANTHER" id="PTHR33989">
    <property type="match status" value="1"/>
</dbReference>
<feature type="transmembrane region" description="Helical" evidence="9">
    <location>
        <begin position="351"/>
        <end position="379"/>
    </location>
</feature>
<evidence type="ECO:0000256" key="3">
    <source>
        <dbReference type="ARBA" id="ARBA00022475"/>
    </source>
</evidence>
<keyword evidence="4 8" id="KW-0762">Sugar transport</keyword>
<evidence type="ECO:0000313" key="12">
    <source>
        <dbReference type="Proteomes" id="UP000776700"/>
    </source>
</evidence>